<comment type="caution">
    <text evidence="1">The sequence shown here is derived from an EMBL/GenBank/DDBJ whole genome shotgun (WGS) entry which is preliminary data.</text>
</comment>
<organism evidence="1 2">
    <name type="scientific">Dysgonomonas hofstadii</name>
    <dbReference type="NCBI Taxonomy" id="637886"/>
    <lineage>
        <taxon>Bacteria</taxon>
        <taxon>Pseudomonadati</taxon>
        <taxon>Bacteroidota</taxon>
        <taxon>Bacteroidia</taxon>
        <taxon>Bacteroidales</taxon>
        <taxon>Dysgonomonadaceae</taxon>
        <taxon>Dysgonomonas</taxon>
    </lineage>
</organism>
<accession>A0A840CSN3</accession>
<evidence type="ECO:0000313" key="1">
    <source>
        <dbReference type="EMBL" id="MBB4035905.1"/>
    </source>
</evidence>
<protein>
    <submittedName>
        <fullName evidence="1">Uncharacterized protein</fullName>
    </submittedName>
</protein>
<sequence>MITTMAIIPLFFLFIYYMLDAVNESEEKTEV</sequence>
<proteinExistence type="predicted"/>
<reference evidence="1 2" key="1">
    <citation type="submission" date="2020-08" db="EMBL/GenBank/DDBJ databases">
        <title>Genomic Encyclopedia of Type Strains, Phase IV (KMG-IV): sequencing the most valuable type-strain genomes for metagenomic binning, comparative biology and taxonomic classification.</title>
        <authorList>
            <person name="Goeker M."/>
        </authorList>
    </citation>
    <scope>NUCLEOTIDE SEQUENCE [LARGE SCALE GENOMIC DNA]</scope>
    <source>
        <strain evidence="1 2">DSM 104969</strain>
    </source>
</reference>
<keyword evidence="2" id="KW-1185">Reference proteome</keyword>
<gene>
    <name evidence="1" type="ORF">GGR21_001800</name>
</gene>
<dbReference type="AlphaFoldDB" id="A0A840CSN3"/>
<dbReference type="Proteomes" id="UP000555103">
    <property type="component" value="Unassembled WGS sequence"/>
</dbReference>
<dbReference type="EMBL" id="JACIEP010000005">
    <property type="protein sequence ID" value="MBB4035905.1"/>
    <property type="molecule type" value="Genomic_DNA"/>
</dbReference>
<name>A0A840CSN3_9BACT</name>
<evidence type="ECO:0000313" key="2">
    <source>
        <dbReference type="Proteomes" id="UP000555103"/>
    </source>
</evidence>